<dbReference type="RefSeq" id="WP_188454800.1">
    <property type="nucleotide sequence ID" value="NZ_BMFR01000004.1"/>
</dbReference>
<evidence type="ECO:0000256" key="2">
    <source>
        <dbReference type="ARBA" id="ARBA00007800"/>
    </source>
</evidence>
<dbReference type="SUPFAM" id="SSF52317">
    <property type="entry name" value="Class I glutamine amidotransferase-like"/>
    <property type="match status" value="1"/>
</dbReference>
<comment type="subunit">
    <text evidence="8">Composed of two chains; the small (or glutamine) chain promotes the hydrolysis of glutamine to ammonia, which is used by the large (or ammonia) chain to synthesize carbamoyl phosphate. Tetramer of heterodimers (alpha,beta)4.</text>
</comment>
<dbReference type="PANTHER" id="PTHR43418">
    <property type="entry name" value="MULTIFUNCTIONAL TRYPTOPHAN BIOSYNTHESIS PROTEIN-RELATED"/>
    <property type="match status" value="1"/>
</dbReference>
<feature type="active site" evidence="8">
    <location>
        <position position="333"/>
    </location>
</feature>
<feature type="binding site" evidence="8">
    <location>
        <position position="48"/>
    </location>
    <ligand>
        <name>L-glutamine</name>
        <dbReference type="ChEBI" id="CHEBI:58359"/>
    </ligand>
</feature>
<gene>
    <name evidence="8 10" type="primary">carA</name>
    <name evidence="10" type="ORF">GCM10011398_15460</name>
</gene>
<comment type="catalytic activity">
    <reaction evidence="7 8">
        <text>hydrogencarbonate + L-glutamine + 2 ATP + H2O = carbamoyl phosphate + L-glutamate + 2 ADP + phosphate + 2 H(+)</text>
        <dbReference type="Rhea" id="RHEA:18633"/>
        <dbReference type="ChEBI" id="CHEBI:15377"/>
        <dbReference type="ChEBI" id="CHEBI:15378"/>
        <dbReference type="ChEBI" id="CHEBI:17544"/>
        <dbReference type="ChEBI" id="CHEBI:29985"/>
        <dbReference type="ChEBI" id="CHEBI:30616"/>
        <dbReference type="ChEBI" id="CHEBI:43474"/>
        <dbReference type="ChEBI" id="CHEBI:58228"/>
        <dbReference type="ChEBI" id="CHEBI:58359"/>
        <dbReference type="ChEBI" id="CHEBI:456216"/>
        <dbReference type="EC" id="6.3.5.5"/>
    </reaction>
</comment>
<dbReference type="NCBIfam" id="NF009475">
    <property type="entry name" value="PRK12838.1"/>
    <property type="match status" value="1"/>
</dbReference>
<name>A0A917M0W1_9BACI</name>
<dbReference type="InterPro" id="IPR035686">
    <property type="entry name" value="CPSase_GATase1"/>
</dbReference>
<dbReference type="GO" id="GO:0006526">
    <property type="term" value="P:L-arginine biosynthetic process"/>
    <property type="evidence" value="ECO:0007669"/>
    <property type="project" value="UniProtKB-UniRule"/>
</dbReference>
<dbReference type="EMBL" id="BMFR01000004">
    <property type="protein sequence ID" value="GGG72026.1"/>
    <property type="molecule type" value="Genomic_DNA"/>
</dbReference>
<dbReference type="EC" id="6.3.5.5" evidence="8"/>
<feature type="binding site" evidence="8">
    <location>
        <position position="250"/>
    </location>
    <ligand>
        <name>L-glutamine</name>
        <dbReference type="ChEBI" id="CHEBI:58359"/>
    </ligand>
</feature>
<dbReference type="GO" id="GO:0005524">
    <property type="term" value="F:ATP binding"/>
    <property type="evidence" value="ECO:0007669"/>
    <property type="project" value="UniProtKB-UniRule"/>
</dbReference>
<dbReference type="GO" id="GO:0006207">
    <property type="term" value="P:'de novo' pyrimidine nucleobase biosynthetic process"/>
    <property type="evidence" value="ECO:0007669"/>
    <property type="project" value="InterPro"/>
</dbReference>
<keyword evidence="8" id="KW-0028">Amino-acid biosynthesis</keyword>
<feature type="active site" evidence="8">
    <location>
        <position position="331"/>
    </location>
</feature>
<evidence type="ECO:0000256" key="8">
    <source>
        <dbReference type="HAMAP-Rule" id="MF_01209"/>
    </source>
</evidence>
<feature type="region of interest" description="CPSase" evidence="8">
    <location>
        <begin position="1"/>
        <end position="170"/>
    </location>
</feature>
<dbReference type="Pfam" id="PF00988">
    <property type="entry name" value="CPSase_sm_chain"/>
    <property type="match status" value="1"/>
</dbReference>
<dbReference type="InterPro" id="IPR029062">
    <property type="entry name" value="Class_I_gatase-like"/>
</dbReference>
<comment type="catalytic activity">
    <reaction evidence="8">
        <text>L-glutamine + H2O = L-glutamate + NH4(+)</text>
        <dbReference type="Rhea" id="RHEA:15889"/>
        <dbReference type="ChEBI" id="CHEBI:15377"/>
        <dbReference type="ChEBI" id="CHEBI:28938"/>
        <dbReference type="ChEBI" id="CHEBI:29985"/>
        <dbReference type="ChEBI" id="CHEBI:58359"/>
    </reaction>
</comment>
<sequence length="361" mass="40139">MGEKTGYLVLSTGDILEGKWLGKIHASEGELVFNTSMTGYQEVMTDPSYAGQIVGMTYPLIGNYGFSEIDYESLNPALAGLIISHPCRTPEHYQSTLSLEDMINKYEIPCLFEIDTRKLTRIIRDHGEVYGRITSVMQDAPQQLKVDSEIVKRVSIQTTTQYKINSETHPHVVIYDFGCKHSIVRTLAELDCNVTVVPFDANPEAVKALHPDAIVLSNGPGDPEDLRYMTSNIREISESYPTLGICLGHQLVALAYGGKTKRLPYGHRGSNHPVKDLRTGKVVITSQNHGYAVDLDSNIMDDFQVSYMNVNDQTVEGLVHSHKPIMTVQFHPEAHPGPSDTQSIFQDFVSQIPVKGVKQYA</sequence>
<dbReference type="GO" id="GO:0044205">
    <property type="term" value="P:'de novo' UMP biosynthetic process"/>
    <property type="evidence" value="ECO:0007669"/>
    <property type="project" value="UniProtKB-UniRule"/>
</dbReference>
<dbReference type="InterPro" id="IPR050472">
    <property type="entry name" value="Anth_synth/Amidotransfase"/>
</dbReference>
<protein>
    <recommendedName>
        <fullName evidence="8">Carbamoyl phosphate synthase small chain</fullName>
        <ecNumber evidence="8">6.3.5.5</ecNumber>
    </recommendedName>
    <alternativeName>
        <fullName evidence="8">Carbamoyl phosphate synthetase glutamine chain</fullName>
    </alternativeName>
</protein>
<keyword evidence="8" id="KW-0055">Arginine biosynthesis</keyword>
<keyword evidence="4 8" id="KW-0547">Nucleotide-binding</keyword>
<dbReference type="SUPFAM" id="SSF52021">
    <property type="entry name" value="Carbamoyl phosphate synthetase, small subunit N-terminal domain"/>
    <property type="match status" value="1"/>
</dbReference>
<evidence type="ECO:0000313" key="11">
    <source>
        <dbReference type="Proteomes" id="UP000622860"/>
    </source>
</evidence>
<dbReference type="PROSITE" id="PS51273">
    <property type="entry name" value="GATASE_TYPE_1"/>
    <property type="match status" value="1"/>
</dbReference>
<dbReference type="PRINTS" id="PR00096">
    <property type="entry name" value="GATASE"/>
</dbReference>
<reference evidence="10" key="1">
    <citation type="journal article" date="2014" name="Int. J. Syst. Evol. Microbiol.">
        <title>Complete genome sequence of Corynebacterium casei LMG S-19264T (=DSM 44701T), isolated from a smear-ripened cheese.</title>
        <authorList>
            <consortium name="US DOE Joint Genome Institute (JGI-PGF)"/>
            <person name="Walter F."/>
            <person name="Albersmeier A."/>
            <person name="Kalinowski J."/>
            <person name="Ruckert C."/>
        </authorList>
    </citation>
    <scope>NUCLEOTIDE SEQUENCE</scope>
    <source>
        <strain evidence="10">CGMCC 1.12754</strain>
    </source>
</reference>
<keyword evidence="8" id="KW-0665">Pyrimidine biosynthesis</keyword>
<keyword evidence="3 8" id="KW-0436">Ligase</keyword>
<comment type="function">
    <text evidence="8">Small subunit of the glutamine-dependent carbamoyl phosphate synthetase (CPSase). CPSase catalyzes the formation of carbamoyl phosphate from the ammonia moiety of glutamine, carbonate, and phosphate donated by ATP, constituting the first step of 2 biosynthetic pathways, one leading to arginine and/or urea and the other to pyrimidine nucleotides. The small subunit (glutamine amidotransferase) binds and cleaves glutamine to supply the large subunit with the substrate ammonia.</text>
</comment>
<dbReference type="InterPro" id="IPR006274">
    <property type="entry name" value="CarbamoylP_synth_ssu"/>
</dbReference>
<dbReference type="PANTHER" id="PTHR43418:SF7">
    <property type="entry name" value="CARBAMOYL-PHOSPHATE SYNTHASE SMALL CHAIN"/>
    <property type="match status" value="1"/>
</dbReference>
<accession>A0A917M0W1</accession>
<comment type="pathway">
    <text evidence="1 8">Amino-acid biosynthesis; L-arginine biosynthesis; carbamoyl phosphate from bicarbonate: step 1/1.</text>
</comment>
<reference evidence="10" key="2">
    <citation type="submission" date="2020-09" db="EMBL/GenBank/DDBJ databases">
        <authorList>
            <person name="Sun Q."/>
            <person name="Zhou Y."/>
        </authorList>
    </citation>
    <scope>NUCLEOTIDE SEQUENCE</scope>
    <source>
        <strain evidence="10">CGMCC 1.12754</strain>
    </source>
</reference>
<dbReference type="PRINTS" id="PR00097">
    <property type="entry name" value="ANTSNTHASEII"/>
</dbReference>
<evidence type="ECO:0000256" key="4">
    <source>
        <dbReference type="ARBA" id="ARBA00022741"/>
    </source>
</evidence>
<dbReference type="AlphaFoldDB" id="A0A917M0W1"/>
<dbReference type="Gene3D" id="3.40.50.880">
    <property type="match status" value="1"/>
</dbReference>
<keyword evidence="5 8" id="KW-0067">ATP-binding</keyword>
<dbReference type="InterPro" id="IPR002474">
    <property type="entry name" value="CarbamoylP_synth_ssu_N"/>
</dbReference>
<dbReference type="HAMAP" id="MF_01209">
    <property type="entry name" value="CPSase_S_chain"/>
    <property type="match status" value="1"/>
</dbReference>
<evidence type="ECO:0000256" key="6">
    <source>
        <dbReference type="ARBA" id="ARBA00022962"/>
    </source>
</evidence>
<dbReference type="PRINTS" id="PR00099">
    <property type="entry name" value="CPSGATASE"/>
</dbReference>
<comment type="pathway">
    <text evidence="8">Pyrimidine metabolism; UMP biosynthesis via de novo pathway; (S)-dihydroorotate from bicarbonate: step 1/3.</text>
</comment>
<organism evidence="10 11">
    <name type="scientific">Virgibacillus oceani</name>
    <dbReference type="NCBI Taxonomy" id="1479511"/>
    <lineage>
        <taxon>Bacteria</taxon>
        <taxon>Bacillati</taxon>
        <taxon>Bacillota</taxon>
        <taxon>Bacilli</taxon>
        <taxon>Bacillales</taxon>
        <taxon>Bacillaceae</taxon>
        <taxon>Virgibacillus</taxon>
    </lineage>
</organism>
<feature type="domain" description="Carbamoyl-phosphate synthase small subunit N-terminal" evidence="9">
    <location>
        <begin position="4"/>
        <end position="134"/>
    </location>
</feature>
<feature type="binding site" evidence="8">
    <location>
        <position position="288"/>
    </location>
    <ligand>
        <name>L-glutamine</name>
        <dbReference type="ChEBI" id="CHEBI:58359"/>
    </ligand>
</feature>
<comment type="caution">
    <text evidence="10">The sequence shown here is derived from an EMBL/GenBank/DDBJ whole genome shotgun (WGS) entry which is preliminary data.</text>
</comment>
<proteinExistence type="inferred from homology"/>
<dbReference type="SMART" id="SM01097">
    <property type="entry name" value="CPSase_sm_chain"/>
    <property type="match status" value="1"/>
</dbReference>
<keyword evidence="11" id="KW-1185">Reference proteome</keyword>
<comment type="similarity">
    <text evidence="2 8">Belongs to the CarA family.</text>
</comment>
<evidence type="ECO:0000256" key="3">
    <source>
        <dbReference type="ARBA" id="ARBA00022598"/>
    </source>
</evidence>
<dbReference type="Pfam" id="PF00117">
    <property type="entry name" value="GATase"/>
    <property type="match status" value="1"/>
</dbReference>
<evidence type="ECO:0000313" key="10">
    <source>
        <dbReference type="EMBL" id="GGG72026.1"/>
    </source>
</evidence>
<dbReference type="GO" id="GO:0006541">
    <property type="term" value="P:glutamine metabolic process"/>
    <property type="evidence" value="ECO:0007669"/>
    <property type="project" value="InterPro"/>
</dbReference>
<feature type="binding site" evidence="8">
    <location>
        <position position="290"/>
    </location>
    <ligand>
        <name>L-glutamine</name>
        <dbReference type="ChEBI" id="CHEBI:58359"/>
    </ligand>
</feature>
<feature type="binding site" evidence="8">
    <location>
        <position position="291"/>
    </location>
    <ligand>
        <name>L-glutamine</name>
        <dbReference type="ChEBI" id="CHEBI:58359"/>
    </ligand>
</feature>
<dbReference type="Proteomes" id="UP000622860">
    <property type="component" value="Unassembled WGS sequence"/>
</dbReference>
<dbReference type="CDD" id="cd01744">
    <property type="entry name" value="GATase1_CPSase"/>
    <property type="match status" value="1"/>
</dbReference>
<feature type="binding site" evidence="8">
    <location>
        <position position="221"/>
    </location>
    <ligand>
        <name>L-glutamine</name>
        <dbReference type="ChEBI" id="CHEBI:58359"/>
    </ligand>
</feature>
<evidence type="ECO:0000256" key="1">
    <source>
        <dbReference type="ARBA" id="ARBA00005077"/>
    </source>
</evidence>
<keyword evidence="6 8" id="KW-0315">Glutamine amidotransferase</keyword>
<evidence type="ECO:0000256" key="5">
    <source>
        <dbReference type="ARBA" id="ARBA00022840"/>
    </source>
</evidence>
<feature type="binding site" evidence="8">
    <location>
        <position position="219"/>
    </location>
    <ligand>
        <name>L-glutamine</name>
        <dbReference type="ChEBI" id="CHEBI:58359"/>
    </ligand>
</feature>
<dbReference type="NCBIfam" id="TIGR01368">
    <property type="entry name" value="CPSaseIIsmall"/>
    <property type="match status" value="1"/>
</dbReference>
<evidence type="ECO:0000259" key="9">
    <source>
        <dbReference type="SMART" id="SM01097"/>
    </source>
</evidence>
<feature type="active site" description="Nucleophile" evidence="8">
    <location>
        <position position="246"/>
    </location>
</feature>
<dbReference type="Gene3D" id="3.50.30.20">
    <property type="entry name" value="Carbamoyl-phosphate synthase small subunit, N-terminal domain"/>
    <property type="match status" value="1"/>
</dbReference>
<evidence type="ECO:0000256" key="7">
    <source>
        <dbReference type="ARBA" id="ARBA00048816"/>
    </source>
</evidence>
<dbReference type="InterPro" id="IPR036480">
    <property type="entry name" value="CarbP_synth_ssu_N_sf"/>
</dbReference>
<feature type="binding site" evidence="8">
    <location>
        <position position="247"/>
    </location>
    <ligand>
        <name>L-glutamine</name>
        <dbReference type="ChEBI" id="CHEBI:58359"/>
    </ligand>
</feature>
<dbReference type="InterPro" id="IPR017926">
    <property type="entry name" value="GATASE"/>
</dbReference>
<dbReference type="GO" id="GO:0004088">
    <property type="term" value="F:carbamoyl-phosphate synthase (glutamine-hydrolyzing) activity"/>
    <property type="evidence" value="ECO:0007669"/>
    <property type="project" value="UniProtKB-UniRule"/>
</dbReference>